<gene>
    <name evidence="1" type="primary">ycgN</name>
    <name evidence="1" type="ORF">GCM10007878_03340</name>
</gene>
<keyword evidence="2" id="KW-1185">Reference proteome</keyword>
<dbReference type="Pfam" id="PF03692">
    <property type="entry name" value="CxxCxxCC"/>
    <property type="match status" value="1"/>
</dbReference>
<evidence type="ECO:0000313" key="2">
    <source>
        <dbReference type="Proteomes" id="UP001156682"/>
    </source>
</evidence>
<dbReference type="NCBIfam" id="NF003501">
    <property type="entry name" value="PRK05170.1-5"/>
    <property type="match status" value="1"/>
</dbReference>
<dbReference type="RefSeq" id="WP_036239272.1">
    <property type="nucleotide sequence ID" value="NZ_BSOR01000006.1"/>
</dbReference>
<name>A0ABQ5ZSF2_9GAMM</name>
<dbReference type="InterPro" id="IPR008228">
    <property type="entry name" value="UCP006173"/>
</dbReference>
<proteinExistence type="predicted"/>
<sequence length="153" mass="17686">MTVRLASQLRPKFWQLPLTELSDLEWEALCDGCGRCCLHKLQDVDDNQLYYTDVACKLLDLETCRCKHYADRIQYVPDCMSIREEGQAVYALLPSSCAYRLRNENKPLPLWHPLLTGSSEAMHALGISIRGQVVSEEDIQEDEIEERIIQWID</sequence>
<dbReference type="EMBL" id="BSOR01000006">
    <property type="protein sequence ID" value="GLR62899.1"/>
    <property type="molecule type" value="Genomic_DNA"/>
</dbReference>
<protein>
    <submittedName>
        <fullName evidence="1">UPF0260 protein YcgN</fullName>
    </submittedName>
</protein>
<dbReference type="PANTHER" id="PTHR37421">
    <property type="entry name" value="UPF0260 PROTEIN YCGN"/>
    <property type="match status" value="1"/>
</dbReference>
<evidence type="ECO:0000313" key="1">
    <source>
        <dbReference type="EMBL" id="GLR62899.1"/>
    </source>
</evidence>
<dbReference type="PANTHER" id="PTHR37421:SF1">
    <property type="entry name" value="UPF0260 PROTEIN YCGN"/>
    <property type="match status" value="1"/>
</dbReference>
<dbReference type="Proteomes" id="UP001156682">
    <property type="component" value="Unassembled WGS sequence"/>
</dbReference>
<comment type="caution">
    <text evidence="1">The sequence shown here is derived from an EMBL/GenBank/DDBJ whole genome shotgun (WGS) entry which is preliminary data.</text>
</comment>
<organism evidence="1 2">
    <name type="scientific">Marinospirillum insulare</name>
    <dbReference type="NCBI Taxonomy" id="217169"/>
    <lineage>
        <taxon>Bacteria</taxon>
        <taxon>Pseudomonadati</taxon>
        <taxon>Pseudomonadota</taxon>
        <taxon>Gammaproteobacteria</taxon>
        <taxon>Oceanospirillales</taxon>
        <taxon>Oceanospirillaceae</taxon>
        <taxon>Marinospirillum</taxon>
    </lineage>
</organism>
<dbReference type="InterPro" id="IPR005358">
    <property type="entry name" value="Puta_zinc/iron-chelating_dom"/>
</dbReference>
<dbReference type="PIRSF" id="PIRSF006173">
    <property type="entry name" value="UCP006173"/>
    <property type="match status" value="1"/>
</dbReference>
<reference evidence="2" key="1">
    <citation type="journal article" date="2019" name="Int. J. Syst. Evol. Microbiol.">
        <title>The Global Catalogue of Microorganisms (GCM) 10K type strain sequencing project: providing services to taxonomists for standard genome sequencing and annotation.</title>
        <authorList>
            <consortium name="The Broad Institute Genomics Platform"/>
            <consortium name="The Broad Institute Genome Sequencing Center for Infectious Disease"/>
            <person name="Wu L."/>
            <person name="Ma J."/>
        </authorList>
    </citation>
    <scope>NUCLEOTIDE SEQUENCE [LARGE SCALE GENOMIC DNA]</scope>
    <source>
        <strain evidence="2">NBRC 100033</strain>
    </source>
</reference>
<accession>A0ABQ5ZSF2</accession>
<dbReference type="NCBIfam" id="NF003507">
    <property type="entry name" value="PRK05170.2-5"/>
    <property type="match status" value="1"/>
</dbReference>